<dbReference type="InterPro" id="IPR050950">
    <property type="entry name" value="HTH-type_LysR_regulators"/>
</dbReference>
<dbReference type="AlphaFoldDB" id="A0A316EWM1"/>
<evidence type="ECO:0000256" key="4">
    <source>
        <dbReference type="ARBA" id="ARBA00023163"/>
    </source>
</evidence>
<protein>
    <submittedName>
        <fullName evidence="6">LysR family transcriptional regulator</fullName>
    </submittedName>
</protein>
<gene>
    <name evidence="6" type="ORF">C7419_102611</name>
</gene>
<dbReference type="InterPro" id="IPR036388">
    <property type="entry name" value="WH-like_DNA-bd_sf"/>
</dbReference>
<dbReference type="RefSeq" id="WP_109583408.1">
    <property type="nucleotide sequence ID" value="NZ_CAJPUX010000002.1"/>
</dbReference>
<accession>A0A316EWM1</accession>
<comment type="caution">
    <text evidence="6">The sequence shown here is derived from an EMBL/GenBank/DDBJ whole genome shotgun (WGS) entry which is preliminary data.</text>
</comment>
<organism evidence="6 7">
    <name type="scientific">Cupriavidus plantarum</name>
    <dbReference type="NCBI Taxonomy" id="942865"/>
    <lineage>
        <taxon>Bacteria</taxon>
        <taxon>Pseudomonadati</taxon>
        <taxon>Pseudomonadota</taxon>
        <taxon>Betaproteobacteria</taxon>
        <taxon>Burkholderiales</taxon>
        <taxon>Burkholderiaceae</taxon>
        <taxon>Cupriavidus</taxon>
    </lineage>
</organism>
<dbReference type="InterPro" id="IPR036390">
    <property type="entry name" value="WH_DNA-bd_sf"/>
</dbReference>
<keyword evidence="7" id="KW-1185">Reference proteome</keyword>
<dbReference type="GO" id="GO:0003700">
    <property type="term" value="F:DNA-binding transcription factor activity"/>
    <property type="evidence" value="ECO:0007669"/>
    <property type="project" value="InterPro"/>
</dbReference>
<reference evidence="6 7" key="1">
    <citation type="submission" date="2018-05" db="EMBL/GenBank/DDBJ databases">
        <title>Genomic Encyclopedia of Type Strains, Phase IV (KMG-V): Genome sequencing to study the core and pangenomes of soil and plant-associated prokaryotes.</title>
        <authorList>
            <person name="Whitman W."/>
        </authorList>
    </citation>
    <scope>NUCLEOTIDE SEQUENCE [LARGE SCALE GENOMIC DNA]</scope>
    <source>
        <strain evidence="6 7">SLV-132</strain>
    </source>
</reference>
<keyword evidence="4" id="KW-0804">Transcription</keyword>
<evidence type="ECO:0000259" key="5">
    <source>
        <dbReference type="PROSITE" id="PS50931"/>
    </source>
</evidence>
<dbReference type="SUPFAM" id="SSF46785">
    <property type="entry name" value="Winged helix' DNA-binding domain"/>
    <property type="match status" value="1"/>
</dbReference>
<evidence type="ECO:0000256" key="1">
    <source>
        <dbReference type="ARBA" id="ARBA00009437"/>
    </source>
</evidence>
<dbReference type="GO" id="GO:0005829">
    <property type="term" value="C:cytosol"/>
    <property type="evidence" value="ECO:0007669"/>
    <property type="project" value="TreeGrafter"/>
</dbReference>
<dbReference type="Proteomes" id="UP000245754">
    <property type="component" value="Unassembled WGS sequence"/>
</dbReference>
<dbReference type="PROSITE" id="PS50931">
    <property type="entry name" value="HTH_LYSR"/>
    <property type="match status" value="1"/>
</dbReference>
<dbReference type="SUPFAM" id="SSF53850">
    <property type="entry name" value="Periplasmic binding protein-like II"/>
    <property type="match status" value="1"/>
</dbReference>
<comment type="similarity">
    <text evidence="1">Belongs to the LysR transcriptional regulatory family.</text>
</comment>
<sequence length="304" mass="33628">MKLHHLRALTAIAEQGSINAAARVLCVSQPAVTRTMRELESEVGVPLITRNSWGVSMTDEGRRLLTRARLIVHEFERAEADMAELRGVVGGQLRIGVSPLAGATLIAEAFVPFRSAMPEVAVEFREWNLPKLLDNLRNSRLDFALAAIPGEPPVDAFVTCEPLLSFPTAFATRRGGRHAGATRFADLQDAEWLHADATEQFPRYLEAVFARHDLPPPRRITRCTSNLLTSKLLLNVDTVMALTRHVLILDPDSQLVQLNLPEDPPTLQMALLQREGTILTAPSDYFIHCVREAASRHRDASVPA</sequence>
<dbReference type="Gene3D" id="1.10.10.10">
    <property type="entry name" value="Winged helix-like DNA-binding domain superfamily/Winged helix DNA-binding domain"/>
    <property type="match status" value="1"/>
</dbReference>
<evidence type="ECO:0000256" key="3">
    <source>
        <dbReference type="ARBA" id="ARBA00023125"/>
    </source>
</evidence>
<dbReference type="FunFam" id="1.10.10.10:FF:000001">
    <property type="entry name" value="LysR family transcriptional regulator"/>
    <property type="match status" value="1"/>
</dbReference>
<dbReference type="InterPro" id="IPR005119">
    <property type="entry name" value="LysR_subst-bd"/>
</dbReference>
<evidence type="ECO:0000313" key="6">
    <source>
        <dbReference type="EMBL" id="PWK35333.1"/>
    </source>
</evidence>
<dbReference type="GeneID" id="98340791"/>
<dbReference type="Pfam" id="PF00126">
    <property type="entry name" value="HTH_1"/>
    <property type="match status" value="1"/>
</dbReference>
<feature type="domain" description="HTH lysR-type" evidence="5">
    <location>
        <begin position="1"/>
        <end position="58"/>
    </location>
</feature>
<dbReference type="PANTHER" id="PTHR30419:SF30">
    <property type="entry name" value="LYSR FAMILY TRANSCRIPTIONAL REGULATOR"/>
    <property type="match status" value="1"/>
</dbReference>
<proteinExistence type="inferred from homology"/>
<dbReference type="GO" id="GO:0003677">
    <property type="term" value="F:DNA binding"/>
    <property type="evidence" value="ECO:0007669"/>
    <property type="project" value="UniProtKB-KW"/>
</dbReference>
<dbReference type="PRINTS" id="PR00039">
    <property type="entry name" value="HTHLYSR"/>
</dbReference>
<evidence type="ECO:0000256" key="2">
    <source>
        <dbReference type="ARBA" id="ARBA00023015"/>
    </source>
</evidence>
<keyword evidence="2" id="KW-0805">Transcription regulation</keyword>
<name>A0A316EWM1_9BURK</name>
<dbReference type="PANTHER" id="PTHR30419">
    <property type="entry name" value="HTH-TYPE TRANSCRIPTIONAL REGULATOR YBHD"/>
    <property type="match status" value="1"/>
</dbReference>
<dbReference type="EMBL" id="QGGT01000002">
    <property type="protein sequence ID" value="PWK35333.1"/>
    <property type="molecule type" value="Genomic_DNA"/>
</dbReference>
<evidence type="ECO:0000313" key="7">
    <source>
        <dbReference type="Proteomes" id="UP000245754"/>
    </source>
</evidence>
<dbReference type="InterPro" id="IPR000847">
    <property type="entry name" value="LysR_HTH_N"/>
</dbReference>
<keyword evidence="3" id="KW-0238">DNA-binding</keyword>
<dbReference type="Pfam" id="PF03466">
    <property type="entry name" value="LysR_substrate"/>
    <property type="match status" value="1"/>
</dbReference>
<dbReference type="Gene3D" id="3.40.190.10">
    <property type="entry name" value="Periplasmic binding protein-like II"/>
    <property type="match status" value="2"/>
</dbReference>